<dbReference type="OrthoDB" id="9796039at2"/>
<dbReference type="RefSeq" id="WP_095607689.1">
    <property type="nucleotide sequence ID" value="NZ_NSKE01000014.1"/>
</dbReference>
<evidence type="ECO:0000313" key="7">
    <source>
        <dbReference type="Proteomes" id="UP000218831"/>
    </source>
</evidence>
<dbReference type="InterPro" id="IPR023774">
    <property type="entry name" value="Put_metal_dep_hydrolase_YfiT"/>
</dbReference>
<proteinExistence type="inferred from homology"/>
<reference evidence="6 7" key="1">
    <citation type="submission" date="2017-08" db="EMBL/GenBank/DDBJ databases">
        <title>Aliifodinibius alkalisoli sp. nov., isolated from saline alkaline soil.</title>
        <authorList>
            <person name="Liu D."/>
            <person name="Zhang G."/>
        </authorList>
    </citation>
    <scope>NUCLEOTIDE SEQUENCE [LARGE SCALE GENOMIC DNA]</scope>
    <source>
        <strain evidence="6 7">WN023</strain>
    </source>
</reference>
<evidence type="ECO:0000256" key="1">
    <source>
        <dbReference type="ARBA" id="ARBA00022490"/>
    </source>
</evidence>
<dbReference type="GO" id="GO:0016787">
    <property type="term" value="F:hydrolase activity"/>
    <property type="evidence" value="ECO:0007669"/>
    <property type="project" value="UniProtKB-KW"/>
</dbReference>
<keyword evidence="3 6" id="KW-0378">Hydrolase</keyword>
<dbReference type="AlphaFoldDB" id="A0A2A2G777"/>
<dbReference type="NCBIfam" id="NF009807">
    <property type="entry name" value="PRK13291.1"/>
    <property type="match status" value="1"/>
</dbReference>
<dbReference type="SUPFAM" id="SSF109854">
    <property type="entry name" value="DinB/YfiT-like putative metalloenzymes"/>
    <property type="match status" value="1"/>
</dbReference>
<evidence type="ECO:0000256" key="3">
    <source>
        <dbReference type="ARBA" id="ARBA00022801"/>
    </source>
</evidence>
<protein>
    <submittedName>
        <fullName evidence="6">Metal-dependent hydrolase</fullName>
    </submittedName>
</protein>
<sequence length="174" mass="20095">MEELKYPIGREQINSSPSAKEIVQWIDDIRSLPEKLSAAVAHFSDKQLDTPYRKDGWTVRQVVHHIADSHINGYTRIKLTLTESKPTIKPYQQESWAALLDSSLPIESSLKLIDGLHKRWSYLLTSLNKKQLNRELNHPESGTIVVKHLIGHYAWHGNHHLAHITSLKKRKNWT</sequence>
<organism evidence="6 7">
    <name type="scientific">Fodinibius salipaludis</name>
    <dbReference type="NCBI Taxonomy" id="2032627"/>
    <lineage>
        <taxon>Bacteria</taxon>
        <taxon>Pseudomonadati</taxon>
        <taxon>Balneolota</taxon>
        <taxon>Balneolia</taxon>
        <taxon>Balneolales</taxon>
        <taxon>Balneolaceae</taxon>
        <taxon>Fodinibius</taxon>
    </lineage>
</organism>
<dbReference type="Pfam" id="PF12867">
    <property type="entry name" value="DinB_2"/>
    <property type="match status" value="1"/>
</dbReference>
<dbReference type="HAMAP" id="MF_01256">
    <property type="entry name" value="YfiT_hydrol"/>
    <property type="match status" value="1"/>
</dbReference>
<evidence type="ECO:0000256" key="2">
    <source>
        <dbReference type="ARBA" id="ARBA00022723"/>
    </source>
</evidence>
<dbReference type="InterPro" id="IPR024775">
    <property type="entry name" value="DinB-like"/>
</dbReference>
<dbReference type="Gene3D" id="1.20.120.450">
    <property type="entry name" value="dinb family like domain"/>
    <property type="match status" value="1"/>
</dbReference>
<dbReference type="InterPro" id="IPR034660">
    <property type="entry name" value="DinB/YfiT-like"/>
</dbReference>
<keyword evidence="4" id="KW-0862">Zinc</keyword>
<keyword evidence="2" id="KW-0479">Metal-binding</keyword>
<comment type="caution">
    <text evidence="6">The sequence shown here is derived from an EMBL/GenBank/DDBJ whole genome shotgun (WGS) entry which is preliminary data.</text>
</comment>
<evidence type="ECO:0000259" key="5">
    <source>
        <dbReference type="Pfam" id="PF12867"/>
    </source>
</evidence>
<dbReference type="GO" id="GO:0046872">
    <property type="term" value="F:metal ion binding"/>
    <property type="evidence" value="ECO:0007669"/>
    <property type="project" value="UniProtKB-KW"/>
</dbReference>
<evidence type="ECO:0000313" key="6">
    <source>
        <dbReference type="EMBL" id="PAU92709.1"/>
    </source>
</evidence>
<name>A0A2A2G777_9BACT</name>
<evidence type="ECO:0000256" key="4">
    <source>
        <dbReference type="ARBA" id="ARBA00022833"/>
    </source>
</evidence>
<keyword evidence="1" id="KW-0963">Cytoplasm</keyword>
<accession>A0A2A2G777</accession>
<dbReference type="Proteomes" id="UP000218831">
    <property type="component" value="Unassembled WGS sequence"/>
</dbReference>
<gene>
    <name evidence="6" type="ORF">CK503_15200</name>
</gene>
<keyword evidence="7" id="KW-1185">Reference proteome</keyword>
<dbReference type="EMBL" id="NSKE01000014">
    <property type="protein sequence ID" value="PAU92709.1"/>
    <property type="molecule type" value="Genomic_DNA"/>
</dbReference>
<feature type="domain" description="DinB-like" evidence="5">
    <location>
        <begin position="33"/>
        <end position="164"/>
    </location>
</feature>